<organism evidence="5 6">
    <name type="scientific">Dialister hominis</name>
    <dbReference type="NCBI Taxonomy" id="2582419"/>
    <lineage>
        <taxon>Bacteria</taxon>
        <taxon>Bacillati</taxon>
        <taxon>Bacillota</taxon>
        <taxon>Negativicutes</taxon>
        <taxon>Veillonellales</taxon>
        <taxon>Veillonellaceae</taxon>
        <taxon>Dialister</taxon>
    </lineage>
</organism>
<dbReference type="Gene3D" id="3.60.21.10">
    <property type="match status" value="1"/>
</dbReference>
<evidence type="ECO:0000313" key="6">
    <source>
        <dbReference type="Proteomes" id="UP000320585"/>
    </source>
</evidence>
<dbReference type="Proteomes" id="UP000320585">
    <property type="component" value="Chromosome"/>
</dbReference>
<accession>A0A8D4ZZU2</accession>
<dbReference type="PANTHER" id="PTHR31302:SF31">
    <property type="entry name" value="PHOSPHODIESTERASE YAEI"/>
    <property type="match status" value="1"/>
</dbReference>
<feature type="domain" description="Calcineurin-like phosphoesterase" evidence="4">
    <location>
        <begin position="146"/>
        <end position="315"/>
    </location>
</feature>
<dbReference type="GO" id="GO:0008758">
    <property type="term" value="F:UDP-2,3-diacylglucosamine hydrolase activity"/>
    <property type="evidence" value="ECO:0007669"/>
    <property type="project" value="TreeGrafter"/>
</dbReference>
<evidence type="ECO:0000256" key="3">
    <source>
        <dbReference type="SAM" id="Phobius"/>
    </source>
</evidence>
<feature type="transmembrane region" description="Helical" evidence="3">
    <location>
        <begin position="61"/>
        <end position="87"/>
    </location>
</feature>
<evidence type="ECO:0000259" key="4">
    <source>
        <dbReference type="Pfam" id="PF00149"/>
    </source>
</evidence>
<dbReference type="OrthoDB" id="9780884at2"/>
<evidence type="ECO:0000313" key="5">
    <source>
        <dbReference type="EMBL" id="BBK24413.1"/>
    </source>
</evidence>
<dbReference type="InterPro" id="IPR004843">
    <property type="entry name" value="Calcineurin-like_PHP"/>
</dbReference>
<dbReference type="PANTHER" id="PTHR31302">
    <property type="entry name" value="TRANSMEMBRANE PROTEIN WITH METALLOPHOSPHOESTERASE DOMAIN-RELATED"/>
    <property type="match status" value="1"/>
</dbReference>
<reference evidence="6" key="1">
    <citation type="submission" date="2019-05" db="EMBL/GenBank/DDBJ databases">
        <title>Complete genome sequencing of Dialister sp. strain 5BBH33.</title>
        <authorList>
            <person name="Sakamoto M."/>
            <person name="Murakami T."/>
            <person name="Mori H."/>
        </authorList>
    </citation>
    <scope>NUCLEOTIDE SEQUENCE [LARGE SCALE GENOMIC DNA]</scope>
    <source>
        <strain evidence="6">5BBH33</strain>
    </source>
</reference>
<gene>
    <name evidence="5" type="ORF">Dia5BBH33_03480</name>
</gene>
<dbReference type="GO" id="GO:0016020">
    <property type="term" value="C:membrane"/>
    <property type="evidence" value="ECO:0007669"/>
    <property type="project" value="GOC"/>
</dbReference>
<feature type="transmembrane region" description="Helical" evidence="3">
    <location>
        <begin position="99"/>
        <end position="118"/>
    </location>
</feature>
<keyword evidence="1" id="KW-0479">Metal-binding</keyword>
<name>A0A8D4ZZU2_9FIRM</name>
<dbReference type="KEGG" id="dho:Dia5BBH33_03480"/>
<feature type="transmembrane region" description="Helical" evidence="3">
    <location>
        <begin position="31"/>
        <end position="49"/>
    </location>
</feature>
<sequence>MAFGKFIIMMFAVIGLIDGSILALVFRKRRFYLWSLGGAIAGAIPAWYFNWYGLAYDSYGFWSLYLAYLLDGIMVACLIIPIPAFILGILSFIPGLRYFISNLGKGLIAIALVIGVYGCVMGNSREVVEYHDIYVKDLPAAFDGYKVAQETDTHIGAYFRYTDMPAELLRAKNEGADVLFFTGDLIDDVRYMPQVAEDFTKAEKYFPDGIFYIWGNHEYYRNQPLIEEDLKNTPVKMLVNNHTYIEKDGQRLYVAGVDFPFARGTQKEIEEEKWADEAFAGIPRGAPVIFLAHHSDFIDQGFKHGAFLTLTGHTHGTQFGLFGKPIITPFKYTRGMYSDGTHYGYVARGDASWFPFRFSCPRELTIFTLHRA</sequence>
<evidence type="ECO:0000256" key="2">
    <source>
        <dbReference type="ARBA" id="ARBA00022801"/>
    </source>
</evidence>
<keyword evidence="3" id="KW-1133">Transmembrane helix</keyword>
<dbReference type="RefSeq" id="WP_022381818.1">
    <property type="nucleotide sequence ID" value="NZ_AP019697.1"/>
</dbReference>
<dbReference type="SUPFAM" id="SSF56300">
    <property type="entry name" value="Metallo-dependent phosphatases"/>
    <property type="match status" value="1"/>
</dbReference>
<dbReference type="GeneID" id="92715574"/>
<dbReference type="GO" id="GO:0046872">
    <property type="term" value="F:metal ion binding"/>
    <property type="evidence" value="ECO:0007669"/>
    <property type="project" value="UniProtKB-KW"/>
</dbReference>
<dbReference type="AlphaFoldDB" id="A0A8D4ZZU2"/>
<dbReference type="GO" id="GO:0009245">
    <property type="term" value="P:lipid A biosynthetic process"/>
    <property type="evidence" value="ECO:0007669"/>
    <property type="project" value="TreeGrafter"/>
</dbReference>
<dbReference type="InterPro" id="IPR051158">
    <property type="entry name" value="Metallophosphoesterase_sf"/>
</dbReference>
<evidence type="ECO:0000256" key="1">
    <source>
        <dbReference type="ARBA" id="ARBA00022723"/>
    </source>
</evidence>
<protein>
    <submittedName>
        <fullName evidence="5">Metallophosphoesterase</fullName>
    </submittedName>
</protein>
<dbReference type="InterPro" id="IPR029052">
    <property type="entry name" value="Metallo-depent_PP-like"/>
</dbReference>
<keyword evidence="2" id="KW-0378">Hydrolase</keyword>
<dbReference type="EMBL" id="AP019697">
    <property type="protein sequence ID" value="BBK24413.1"/>
    <property type="molecule type" value="Genomic_DNA"/>
</dbReference>
<feature type="transmembrane region" description="Helical" evidence="3">
    <location>
        <begin position="6"/>
        <end position="26"/>
    </location>
</feature>
<keyword evidence="3" id="KW-0812">Transmembrane</keyword>
<keyword evidence="3" id="KW-0472">Membrane</keyword>
<proteinExistence type="predicted"/>
<keyword evidence="6" id="KW-1185">Reference proteome</keyword>
<dbReference type="Pfam" id="PF00149">
    <property type="entry name" value="Metallophos"/>
    <property type="match status" value="1"/>
</dbReference>